<keyword evidence="1" id="KW-0812">Transmembrane</keyword>
<evidence type="ECO:0000313" key="2">
    <source>
        <dbReference type="EMBL" id="CBL04437.1"/>
    </source>
</evidence>
<sequence>MGVRGLWSEDLPYWRRVWRNILNLLPCSIVGEFFAVPLMRGSIRFGTVYWKALRALTVLLAHTNYPLIRFACLKARNLIRKDTPGGGASQRKLCTAIILFLA</sequence>
<evidence type="ECO:0000313" key="3">
    <source>
        <dbReference type="Proteomes" id="UP000008805"/>
    </source>
</evidence>
<dbReference type="KEGG" id="gpa:GPA_21310"/>
<accession>D6E9P0</accession>
<dbReference type="EMBL" id="FP929047">
    <property type="protein sequence ID" value="CBL04437.1"/>
    <property type="molecule type" value="Genomic_DNA"/>
</dbReference>
<protein>
    <submittedName>
        <fullName evidence="2">Uncharacterized protein</fullName>
    </submittedName>
</protein>
<keyword evidence="3" id="KW-1185">Reference proteome</keyword>
<feature type="transmembrane region" description="Helical" evidence="1">
    <location>
        <begin position="52"/>
        <end position="72"/>
    </location>
</feature>
<gene>
    <name evidence="2" type="ORF">GPA_21310</name>
</gene>
<name>D6E9P0_9ACTN</name>
<evidence type="ECO:0000256" key="1">
    <source>
        <dbReference type="SAM" id="Phobius"/>
    </source>
</evidence>
<reference evidence="2 3" key="1">
    <citation type="submission" date="2010-03" db="EMBL/GenBank/DDBJ databases">
        <title>The genome sequence of Gordonibacter pamelaeae 7-10-1-bT.</title>
        <authorList>
            <consortium name="metaHIT consortium -- http://www.metahit.eu/"/>
            <person name="Pajon A."/>
            <person name="Turner K."/>
            <person name="Parkhill J."/>
            <person name="Timmis K."/>
            <person name="Oxley A."/>
            <person name="Wurdemann D."/>
        </authorList>
    </citation>
    <scope>NUCLEOTIDE SEQUENCE [LARGE SCALE GENOMIC DNA]</scope>
    <source>
        <strain evidence="3">7-10-1-b</strain>
    </source>
</reference>
<dbReference type="AlphaFoldDB" id="D6E9P0"/>
<dbReference type="HOGENOM" id="CLU_2273402_0_0_11"/>
<proteinExistence type="predicted"/>
<dbReference type="Proteomes" id="UP000008805">
    <property type="component" value="Chromosome"/>
</dbReference>
<keyword evidence="1" id="KW-0472">Membrane</keyword>
<feature type="transmembrane region" description="Helical" evidence="1">
    <location>
        <begin position="21"/>
        <end position="40"/>
    </location>
</feature>
<keyword evidence="1" id="KW-1133">Transmembrane helix</keyword>
<organism evidence="2 3">
    <name type="scientific">Gordonibacter pamelaeae 7-10-1-b</name>
    <dbReference type="NCBI Taxonomy" id="657308"/>
    <lineage>
        <taxon>Bacteria</taxon>
        <taxon>Bacillati</taxon>
        <taxon>Actinomycetota</taxon>
        <taxon>Coriobacteriia</taxon>
        <taxon>Eggerthellales</taxon>
        <taxon>Eggerthellaceae</taxon>
        <taxon>Gordonibacter</taxon>
    </lineage>
</organism>
<reference evidence="2 3" key="2">
    <citation type="submission" date="2010-03" db="EMBL/GenBank/DDBJ databases">
        <authorList>
            <person name="Pajon A."/>
        </authorList>
    </citation>
    <scope>NUCLEOTIDE SEQUENCE [LARGE SCALE GENOMIC DNA]</scope>
    <source>
        <strain evidence="3">7-10-1-b</strain>
    </source>
</reference>